<accession>A0A8B6DD33</accession>
<evidence type="ECO:0000256" key="2">
    <source>
        <dbReference type="SAM" id="MobiDB-lite"/>
    </source>
</evidence>
<proteinExistence type="predicted"/>
<evidence type="ECO:0008006" key="5">
    <source>
        <dbReference type="Google" id="ProtNLM"/>
    </source>
</evidence>
<keyword evidence="4" id="KW-1185">Reference proteome</keyword>
<name>A0A8B6DD33_MYTGA</name>
<reference evidence="3" key="1">
    <citation type="submission" date="2018-11" db="EMBL/GenBank/DDBJ databases">
        <authorList>
            <person name="Alioto T."/>
            <person name="Alioto T."/>
        </authorList>
    </citation>
    <scope>NUCLEOTIDE SEQUENCE</scope>
</reference>
<evidence type="ECO:0000313" key="3">
    <source>
        <dbReference type="EMBL" id="VDI17923.1"/>
    </source>
</evidence>
<feature type="compositionally biased region" description="Polar residues" evidence="2">
    <location>
        <begin position="285"/>
        <end position="294"/>
    </location>
</feature>
<dbReference type="OrthoDB" id="6170786at2759"/>
<organism evidence="3 4">
    <name type="scientific">Mytilus galloprovincialis</name>
    <name type="common">Mediterranean mussel</name>
    <dbReference type="NCBI Taxonomy" id="29158"/>
    <lineage>
        <taxon>Eukaryota</taxon>
        <taxon>Metazoa</taxon>
        <taxon>Spiralia</taxon>
        <taxon>Lophotrochozoa</taxon>
        <taxon>Mollusca</taxon>
        <taxon>Bivalvia</taxon>
        <taxon>Autobranchia</taxon>
        <taxon>Pteriomorphia</taxon>
        <taxon>Mytilida</taxon>
        <taxon>Mytiloidea</taxon>
        <taxon>Mytilidae</taxon>
        <taxon>Mytilinae</taxon>
        <taxon>Mytilus</taxon>
    </lineage>
</organism>
<comment type="caution">
    <text evidence="3">The sequence shown here is derived from an EMBL/GenBank/DDBJ whole genome shotgun (WGS) entry which is preliminary data.</text>
</comment>
<feature type="region of interest" description="Disordered" evidence="2">
    <location>
        <begin position="252"/>
        <end position="317"/>
    </location>
</feature>
<protein>
    <recommendedName>
        <fullName evidence="5">Phorbol-ester/DAG-type domain-containing protein</fullName>
    </recommendedName>
</protein>
<dbReference type="Proteomes" id="UP000596742">
    <property type="component" value="Unassembled WGS sequence"/>
</dbReference>
<dbReference type="EMBL" id="UYJE01003285">
    <property type="protein sequence ID" value="VDI17923.1"/>
    <property type="molecule type" value="Genomic_DNA"/>
</dbReference>
<evidence type="ECO:0000256" key="1">
    <source>
        <dbReference type="SAM" id="Coils"/>
    </source>
</evidence>
<gene>
    <name evidence="3" type="ORF">MGAL_10B032080</name>
</gene>
<feature type="compositionally biased region" description="Polar residues" evidence="2">
    <location>
        <begin position="263"/>
        <end position="272"/>
    </location>
</feature>
<keyword evidence="1" id="KW-0175">Coiled coil</keyword>
<dbReference type="SUPFAM" id="SSF57903">
    <property type="entry name" value="FYVE/PHD zinc finger"/>
    <property type="match status" value="1"/>
</dbReference>
<dbReference type="InterPro" id="IPR011011">
    <property type="entry name" value="Znf_FYVE_PHD"/>
</dbReference>
<feature type="region of interest" description="Disordered" evidence="2">
    <location>
        <begin position="151"/>
        <end position="181"/>
    </location>
</feature>
<feature type="coiled-coil region" evidence="1">
    <location>
        <begin position="347"/>
        <end position="421"/>
    </location>
</feature>
<sequence>MWQNLHSQPVPYYLYINGKWEKYPENFGDRDIKEIHKLIENVNNGDKNKTITKLNEIMKSKLEQALQGKRVQPKYADKDEKVSIQCFKIVEQKAHSVTQADIGYTTTAKRLSTKEIELLEKEELEDYTCRICQDVNLKILEKVLSPVKKGANSKTSYHHNDVPAITQEISSSRNDDSTEKSPETCNICDTIIMEDKYEICDICNDIAHPECMTISGNSLTCHSCCNTIERLEPTQDENEQIDTSQTFIKSCELPENEENNPEQSQETATIRTNRPKRQELHNNHEIANNNQQYAQEKKTNQRNGKKTTQRTNLDPFPTHEQLTSERIEQDEVAIVKLREIRERELKLRKAEEHLKMKEKIFKEEQSKIVLLETRCQYLESKNCELESLVNTMKQKLANLVMDQVENQLQKVAESLNITDARLDIHHENRVNNPSYESNQENSRAAMNIASTVSPSVLTNPEVIQNPFKNKLRTSKYELPAKSRVYKLKTRMQYNDIRI</sequence>
<evidence type="ECO:0000313" key="4">
    <source>
        <dbReference type="Proteomes" id="UP000596742"/>
    </source>
</evidence>
<dbReference type="AlphaFoldDB" id="A0A8B6DD33"/>